<reference evidence="1 2" key="1">
    <citation type="journal article" date="2014" name="Genome Announc.">
        <title>Trypanosoma cruzi Clone Dm28c Draft Genome Sequence.</title>
        <authorList>
            <person name="Grisard E.C."/>
            <person name="Teixeira S.M."/>
            <person name="de Almeida L.G."/>
            <person name="Stoco P.H."/>
            <person name="Gerber A.L."/>
            <person name="Talavera-Lopez C."/>
            <person name="Lima O.C."/>
            <person name="Andersson B."/>
            <person name="de Vasconcelos A.T."/>
        </authorList>
    </citation>
    <scope>NUCLEOTIDE SEQUENCE [LARGE SCALE GENOMIC DNA]</scope>
    <source>
        <strain evidence="1 2">Dm28c</strain>
    </source>
</reference>
<sequence length="279" mass="31338">MGYKAGPEILQIITSTIAGVTTVVHRLLDAPPLVHDDVWIDNIRITGSKSGATLWEAQALRNADSCHATKEEDRESGATPYTFLAVQFDHTHRAVYLSERFVWSVRAMSALKSLTIAEMEVMASHLLPAAAILRTRLCDYHFFIKGVRRRLSALNRGIVQEKSPANLPPAAVGLGEGLRHIIEVTTVSESPIPRKRHRLPSSWMRRSMDGGPLLFQTPATLKLQEEMGEEAFSYHAGRGAWYAWPYRPFPPFCRPPWTFGWTTLRCGELRIKAAQNHMP</sequence>
<organism evidence="1 2">
    <name type="scientific">Trypanosoma cruzi Dm28c</name>
    <dbReference type="NCBI Taxonomy" id="1416333"/>
    <lineage>
        <taxon>Eukaryota</taxon>
        <taxon>Discoba</taxon>
        <taxon>Euglenozoa</taxon>
        <taxon>Kinetoplastea</taxon>
        <taxon>Metakinetoplastina</taxon>
        <taxon>Trypanosomatida</taxon>
        <taxon>Trypanosomatidae</taxon>
        <taxon>Trypanosoma</taxon>
        <taxon>Schizotrypanum</taxon>
    </lineage>
</organism>
<gene>
    <name evidence="1" type="ORF">TCDM_11074</name>
</gene>
<dbReference type="VEuPathDB" id="TriTrypDB:TCDM_11074"/>
<dbReference type="EMBL" id="AYLP01000302">
    <property type="protein sequence ID" value="ESS61348.1"/>
    <property type="molecule type" value="Genomic_DNA"/>
</dbReference>
<protein>
    <recommendedName>
        <fullName evidence="3">Target of rapamycin (TOR) kinase 1</fullName>
    </recommendedName>
</protein>
<evidence type="ECO:0000313" key="2">
    <source>
        <dbReference type="Proteomes" id="UP000017861"/>
    </source>
</evidence>
<dbReference type="Proteomes" id="UP000017861">
    <property type="component" value="Unassembled WGS sequence"/>
</dbReference>
<evidence type="ECO:0008006" key="3">
    <source>
        <dbReference type="Google" id="ProtNLM"/>
    </source>
</evidence>
<accession>V5BAD0</accession>
<evidence type="ECO:0000313" key="1">
    <source>
        <dbReference type="EMBL" id="ESS61348.1"/>
    </source>
</evidence>
<proteinExistence type="predicted"/>
<dbReference type="AlphaFoldDB" id="V5BAD0"/>
<name>V5BAD0_TRYCR</name>
<comment type="caution">
    <text evidence="1">The sequence shown here is derived from an EMBL/GenBank/DDBJ whole genome shotgun (WGS) entry which is preliminary data.</text>
</comment>